<dbReference type="eggNOG" id="COG1335">
    <property type="taxonomic scope" value="Bacteria"/>
</dbReference>
<sequence length="194" mass="22083">MNQTCILHDSSAALLLIDVINDLEFEEGQRLVEYALPMARNITQLKLEAKKRGIPCLYVNDNFGQWQSDFKHLVKRCTKRGVCGVPVACELLPQRDDYFVLKPRHSGFFQTPLDLLLQNLHARKLILCGLTTDSYVLFTANDGYLRGLEIFVPSDCCAAVAKYRHMDALGQMRRTLKADTTASLQMDFEQLLQK</sequence>
<dbReference type="Pfam" id="PF00857">
    <property type="entry name" value="Isochorismatase"/>
    <property type="match status" value="1"/>
</dbReference>
<organism evidence="3 4">
    <name type="scientific">Nitrosospira lacus</name>
    <dbReference type="NCBI Taxonomy" id="1288494"/>
    <lineage>
        <taxon>Bacteria</taxon>
        <taxon>Pseudomonadati</taxon>
        <taxon>Pseudomonadota</taxon>
        <taxon>Betaproteobacteria</taxon>
        <taxon>Nitrosomonadales</taxon>
        <taxon>Nitrosomonadaceae</taxon>
        <taxon>Nitrosospira</taxon>
    </lineage>
</organism>
<reference evidence="3 4" key="1">
    <citation type="journal article" date="2015" name="Int. J. Syst. Evol. Microbiol.">
        <title>Nitrosospira lacus sp. nov., a psychrotolerant, ammonia-oxidizing bacterium from sandy lake sediment.</title>
        <authorList>
            <person name="Urakawa H."/>
            <person name="Garcia J.C."/>
            <person name="Nielsen J.L."/>
            <person name="Le V.Q."/>
            <person name="Kozlowski J.A."/>
            <person name="Stein L.Y."/>
            <person name="Lim C.K."/>
            <person name="Pommerening-Roser A."/>
            <person name="Martens-Habbena W."/>
            <person name="Stahl D.A."/>
            <person name="Klotz M.G."/>
        </authorList>
    </citation>
    <scope>NUCLEOTIDE SEQUENCE [LARGE SCALE GENOMIC DNA]</scope>
    <source>
        <strain evidence="3 4">APG3</strain>
    </source>
</reference>
<evidence type="ECO:0000313" key="3">
    <source>
        <dbReference type="EMBL" id="ARO88734.1"/>
    </source>
</evidence>
<dbReference type="InterPro" id="IPR036380">
    <property type="entry name" value="Isochorismatase-like_sf"/>
</dbReference>
<protein>
    <submittedName>
        <fullName evidence="3">Isochorismatase</fullName>
    </submittedName>
</protein>
<dbReference type="AlphaFoldDB" id="A0A1W6SSE8"/>
<name>A0A1W6SSE8_9PROT</name>
<dbReference type="Proteomes" id="UP000012179">
    <property type="component" value="Chromosome"/>
</dbReference>
<keyword evidence="4" id="KW-1185">Reference proteome</keyword>
<dbReference type="PANTHER" id="PTHR43540">
    <property type="entry name" value="PEROXYUREIDOACRYLATE/UREIDOACRYLATE AMIDOHYDROLASE-RELATED"/>
    <property type="match status" value="1"/>
</dbReference>
<evidence type="ECO:0000256" key="1">
    <source>
        <dbReference type="ARBA" id="ARBA00022801"/>
    </source>
</evidence>
<evidence type="ECO:0000313" key="4">
    <source>
        <dbReference type="Proteomes" id="UP000012179"/>
    </source>
</evidence>
<keyword evidence="1" id="KW-0378">Hydrolase</keyword>
<feature type="domain" description="Isochorismatase-like" evidence="2">
    <location>
        <begin position="12"/>
        <end position="175"/>
    </location>
</feature>
<dbReference type="CDD" id="cd00431">
    <property type="entry name" value="cysteine_hydrolases"/>
    <property type="match status" value="1"/>
</dbReference>
<accession>A0A1W6SSE8</accession>
<gene>
    <name evidence="3" type="ORF">EBAPG3_013700</name>
</gene>
<evidence type="ECO:0000259" key="2">
    <source>
        <dbReference type="Pfam" id="PF00857"/>
    </source>
</evidence>
<dbReference type="PANTHER" id="PTHR43540:SF6">
    <property type="entry name" value="ISOCHORISMATASE-LIKE DOMAIN-CONTAINING PROTEIN"/>
    <property type="match status" value="1"/>
</dbReference>
<dbReference type="SUPFAM" id="SSF52499">
    <property type="entry name" value="Isochorismatase-like hydrolases"/>
    <property type="match status" value="1"/>
</dbReference>
<dbReference type="EMBL" id="CP021106">
    <property type="protein sequence ID" value="ARO88734.1"/>
    <property type="molecule type" value="Genomic_DNA"/>
</dbReference>
<dbReference type="Gene3D" id="3.40.50.850">
    <property type="entry name" value="Isochorismatase-like"/>
    <property type="match status" value="1"/>
</dbReference>
<dbReference type="KEGG" id="nlc:EBAPG3_013700"/>
<dbReference type="RefSeq" id="WP_004179656.1">
    <property type="nucleotide sequence ID" value="NZ_CP021106.3"/>
</dbReference>
<proteinExistence type="predicted"/>
<dbReference type="OrthoDB" id="5360912at2"/>
<dbReference type="GO" id="GO:0016787">
    <property type="term" value="F:hydrolase activity"/>
    <property type="evidence" value="ECO:0007669"/>
    <property type="project" value="UniProtKB-KW"/>
</dbReference>
<dbReference type="InterPro" id="IPR000868">
    <property type="entry name" value="Isochorismatase-like_dom"/>
</dbReference>
<dbReference type="InterPro" id="IPR050272">
    <property type="entry name" value="Isochorismatase-like_hydrls"/>
</dbReference>